<dbReference type="SUPFAM" id="SSF63501">
    <property type="entry name" value="Frizzled cysteine-rich domain"/>
    <property type="match status" value="1"/>
</dbReference>
<evidence type="ECO:0000259" key="12">
    <source>
        <dbReference type="PROSITE" id="PS50038"/>
    </source>
</evidence>
<dbReference type="GO" id="GO:0007417">
    <property type="term" value="P:central nervous system development"/>
    <property type="evidence" value="ECO:0007669"/>
    <property type="project" value="TreeGrafter"/>
</dbReference>
<dbReference type="PANTHER" id="PTHR11309">
    <property type="entry name" value="FRIZZLED"/>
    <property type="match status" value="1"/>
</dbReference>
<dbReference type="InterPro" id="IPR020067">
    <property type="entry name" value="Frizzled_dom"/>
</dbReference>
<keyword evidence="5 10" id="KW-1133">Transmembrane helix</keyword>
<dbReference type="InterPro" id="IPR015526">
    <property type="entry name" value="Frizzled/SFRP"/>
</dbReference>
<dbReference type="GO" id="GO:0071679">
    <property type="term" value="P:commissural neuron axon guidance"/>
    <property type="evidence" value="ECO:0007669"/>
    <property type="project" value="TreeGrafter"/>
</dbReference>
<keyword evidence="4 10" id="KW-0812">Transmembrane</keyword>
<dbReference type="Gene3D" id="1.10.2000.10">
    <property type="entry name" value="Frizzled cysteine-rich domain"/>
    <property type="match status" value="1"/>
</dbReference>
<evidence type="ECO:0000256" key="3">
    <source>
        <dbReference type="ARBA" id="ARBA00022473"/>
    </source>
</evidence>
<evidence type="ECO:0000256" key="2">
    <source>
        <dbReference type="ARBA" id="ARBA00008077"/>
    </source>
</evidence>
<dbReference type="GO" id="GO:0005929">
    <property type="term" value="C:cilium"/>
    <property type="evidence" value="ECO:0007669"/>
    <property type="project" value="TreeGrafter"/>
</dbReference>
<dbReference type="GO" id="GO:0005113">
    <property type="term" value="F:patched binding"/>
    <property type="evidence" value="ECO:0007669"/>
    <property type="project" value="TreeGrafter"/>
</dbReference>
<organism evidence="14 15">
    <name type="scientific">Cotesia congregata</name>
    <name type="common">Parasitoid wasp</name>
    <name type="synonym">Apanteles congregatus</name>
    <dbReference type="NCBI Taxonomy" id="51543"/>
    <lineage>
        <taxon>Eukaryota</taxon>
        <taxon>Metazoa</taxon>
        <taxon>Ecdysozoa</taxon>
        <taxon>Arthropoda</taxon>
        <taxon>Hexapoda</taxon>
        <taxon>Insecta</taxon>
        <taxon>Pterygota</taxon>
        <taxon>Neoptera</taxon>
        <taxon>Endopterygota</taxon>
        <taxon>Hymenoptera</taxon>
        <taxon>Apocrita</taxon>
        <taxon>Ichneumonoidea</taxon>
        <taxon>Braconidae</taxon>
        <taxon>Microgastrinae</taxon>
        <taxon>Cotesia</taxon>
    </lineage>
</organism>
<gene>
    <name evidence="14" type="ORF">HICCMSTLAB_LOCUS4342</name>
</gene>
<dbReference type="PANTHER" id="PTHR11309:SF35">
    <property type="entry name" value="PROTEIN SMOOTHENED"/>
    <property type="match status" value="1"/>
</dbReference>
<evidence type="ECO:0000256" key="11">
    <source>
        <dbReference type="SAM" id="SignalP"/>
    </source>
</evidence>
<dbReference type="Gene3D" id="1.20.1070.10">
    <property type="entry name" value="Rhodopsin 7-helix transmembrane proteins"/>
    <property type="match status" value="1"/>
</dbReference>
<dbReference type="GO" id="GO:0004888">
    <property type="term" value="F:transmembrane signaling receptor activity"/>
    <property type="evidence" value="ECO:0007669"/>
    <property type="project" value="InterPro"/>
</dbReference>
<dbReference type="Pfam" id="PF01534">
    <property type="entry name" value="Frizzled"/>
    <property type="match status" value="2"/>
</dbReference>
<feature type="transmembrane region" description="Helical" evidence="10">
    <location>
        <begin position="161"/>
        <end position="182"/>
    </location>
</feature>
<evidence type="ECO:0000256" key="5">
    <source>
        <dbReference type="ARBA" id="ARBA00022989"/>
    </source>
</evidence>
<evidence type="ECO:0000256" key="8">
    <source>
        <dbReference type="ARBA" id="ARBA00023170"/>
    </source>
</evidence>
<accession>A0A8J2MI68</accession>
<sequence length="463" mass="53311">MDFHYCKVVWIVLIIAITKVTTDDVGEILKTKDSVRPVECVQMKTPDLVQPLLCMIFRPQCLNSHVVFPSQEMCQRIEEPCRIVFDELIWPEFINCSNRDLFPQLDNQPHLPVDFDSSSSCLAPLVRTNDARVTVEGLEGCGFPCKNALFSESEHKKTHQLILWSAIICSCFNLAAILTFLINWTAGSHSDRAIFYINFCFLASCIGWLLQFTGIREAIVCRPDNTPRIAEPAGDSSACIAVFILIYFSLLAAMIWFGILVFIWFMRFDETAQKKYDIKSLLFHLTAWGIPAFSTFMIVKFLKIIDANNSKWSVKTPTEEKKSNRMPITRILYLSLPVLLTIIVAFICHLWEGIKSPEHIEDFKNYIICSVLNRMTELIRSNLKMESKCKLKSSPDVIKLHLQILTHFFAGIFMSLFVCEKRSLNLWISFFRRIFRRKSKKEGSPDDGTEGQEMLPLRNRFNI</sequence>
<evidence type="ECO:0000256" key="1">
    <source>
        <dbReference type="ARBA" id="ARBA00004141"/>
    </source>
</evidence>
<dbReference type="Proteomes" id="UP000786811">
    <property type="component" value="Unassembled WGS sequence"/>
</dbReference>
<dbReference type="PROSITE" id="PS50038">
    <property type="entry name" value="FZ"/>
    <property type="match status" value="1"/>
</dbReference>
<evidence type="ECO:0000256" key="7">
    <source>
        <dbReference type="ARBA" id="ARBA00023157"/>
    </source>
</evidence>
<feature type="transmembrane region" description="Helical" evidence="10">
    <location>
        <begin position="194"/>
        <end position="215"/>
    </location>
</feature>
<feature type="transmembrane region" description="Helical" evidence="10">
    <location>
        <begin position="281"/>
        <end position="302"/>
    </location>
</feature>
<feature type="signal peptide" evidence="11">
    <location>
        <begin position="1"/>
        <end position="22"/>
    </location>
</feature>
<dbReference type="GO" id="GO:0007389">
    <property type="term" value="P:pattern specification process"/>
    <property type="evidence" value="ECO:0007669"/>
    <property type="project" value="TreeGrafter"/>
</dbReference>
<evidence type="ECO:0000313" key="14">
    <source>
        <dbReference type="EMBL" id="CAG5085320.1"/>
    </source>
</evidence>
<evidence type="ECO:0000256" key="9">
    <source>
        <dbReference type="PROSITE-ProRule" id="PRU00090"/>
    </source>
</evidence>
<feature type="domain" description="G-protein coupled receptors family 2 profile 2" evidence="13">
    <location>
        <begin position="158"/>
        <end position="347"/>
    </location>
</feature>
<evidence type="ECO:0000256" key="4">
    <source>
        <dbReference type="ARBA" id="ARBA00022692"/>
    </source>
</evidence>
<feature type="transmembrane region" description="Helical" evidence="10">
    <location>
        <begin position="331"/>
        <end position="354"/>
    </location>
</feature>
<comment type="caution">
    <text evidence="14">The sequence shown here is derived from an EMBL/GenBank/DDBJ whole genome shotgun (WGS) entry which is preliminary data.</text>
</comment>
<dbReference type="InterPro" id="IPR036790">
    <property type="entry name" value="Frizzled_dom_sf"/>
</dbReference>
<dbReference type="EMBL" id="CAJNRD030001118">
    <property type="protein sequence ID" value="CAG5085320.1"/>
    <property type="molecule type" value="Genomic_DNA"/>
</dbReference>
<feature type="transmembrane region" description="Helical" evidence="10">
    <location>
        <begin position="400"/>
        <end position="419"/>
    </location>
</feature>
<keyword evidence="7" id="KW-1015">Disulfide bond</keyword>
<evidence type="ECO:0000313" key="15">
    <source>
        <dbReference type="Proteomes" id="UP000786811"/>
    </source>
</evidence>
<reference evidence="14" key="1">
    <citation type="submission" date="2021-04" db="EMBL/GenBank/DDBJ databases">
        <authorList>
            <person name="Chebbi M.A.C M."/>
        </authorList>
    </citation>
    <scope>NUCLEOTIDE SEQUENCE</scope>
</reference>
<comment type="caution">
    <text evidence="9">Lacks conserved residue(s) required for the propagation of feature annotation.</text>
</comment>
<dbReference type="AlphaFoldDB" id="A0A8J2MI68"/>
<evidence type="ECO:0000256" key="6">
    <source>
        <dbReference type="ARBA" id="ARBA00023136"/>
    </source>
</evidence>
<dbReference type="PRINTS" id="PR00489">
    <property type="entry name" value="FRIZZLED"/>
</dbReference>
<keyword evidence="6 10" id="KW-0472">Membrane</keyword>
<name>A0A8J2MI68_COTCN</name>
<evidence type="ECO:0000256" key="10">
    <source>
        <dbReference type="SAM" id="Phobius"/>
    </source>
</evidence>
<dbReference type="OrthoDB" id="10064659at2759"/>
<keyword evidence="15" id="KW-1185">Reference proteome</keyword>
<dbReference type="GO" id="GO:0030425">
    <property type="term" value="C:dendrite"/>
    <property type="evidence" value="ECO:0007669"/>
    <property type="project" value="TreeGrafter"/>
</dbReference>
<evidence type="ECO:0000259" key="13">
    <source>
        <dbReference type="PROSITE" id="PS50261"/>
    </source>
</evidence>
<feature type="chain" id="PRO_5035246038" evidence="11">
    <location>
        <begin position="23"/>
        <end position="463"/>
    </location>
</feature>
<keyword evidence="11" id="KW-0732">Signal</keyword>
<keyword evidence="8" id="KW-0675">Receptor</keyword>
<dbReference type="GO" id="GO:0007224">
    <property type="term" value="P:smoothened signaling pathway"/>
    <property type="evidence" value="ECO:0007669"/>
    <property type="project" value="TreeGrafter"/>
</dbReference>
<comment type="subcellular location">
    <subcellularLocation>
        <location evidence="1">Membrane</location>
        <topology evidence="1">Multi-pass membrane protein</topology>
    </subcellularLocation>
</comment>
<dbReference type="PROSITE" id="PS50261">
    <property type="entry name" value="G_PROTEIN_RECEP_F2_4"/>
    <property type="match status" value="1"/>
</dbReference>
<proteinExistence type="inferred from homology"/>
<feature type="transmembrane region" description="Helical" evidence="10">
    <location>
        <begin position="236"/>
        <end position="266"/>
    </location>
</feature>
<dbReference type="InterPro" id="IPR000539">
    <property type="entry name" value="Frizzled/Smoothened_7TM"/>
</dbReference>
<comment type="similarity">
    <text evidence="2">Belongs to the G-protein coupled receptor Fz/Smo family.</text>
</comment>
<dbReference type="SMART" id="SM01330">
    <property type="entry name" value="Frizzled"/>
    <property type="match status" value="1"/>
</dbReference>
<dbReference type="InterPro" id="IPR017981">
    <property type="entry name" value="GPCR_2-like_7TM"/>
</dbReference>
<keyword evidence="3" id="KW-0217">Developmental protein</keyword>
<dbReference type="GO" id="GO:0005886">
    <property type="term" value="C:plasma membrane"/>
    <property type="evidence" value="ECO:0007669"/>
    <property type="project" value="TreeGrafter"/>
</dbReference>
<protein>
    <submittedName>
        <fullName evidence="14">Similar to smo: Protein smoothened (Drosophila melanogaster)</fullName>
    </submittedName>
</protein>
<feature type="domain" description="FZ" evidence="12">
    <location>
        <begin position="49"/>
        <end position="124"/>
    </location>
</feature>